<accession>J9DJB2</accession>
<reference evidence="2" key="2">
    <citation type="submission" date="2015-07" db="EMBL/GenBank/DDBJ databases">
        <title>Contrasting host-pathogen interactions and genome evolution in two generalist and specialist microsporidian pathogens of mosquitoes.</title>
        <authorList>
            <consortium name="The Broad Institute Genomics Platform"/>
            <consortium name="The Broad Institute Genome Sequencing Center for Infectious Disease"/>
            <person name="Cuomo C.A."/>
            <person name="Sanscrainte N.D."/>
            <person name="Goldberg J.M."/>
            <person name="Heiman D."/>
            <person name="Young S."/>
            <person name="Zeng Q."/>
            <person name="Becnel J.J."/>
            <person name="Birren B.W."/>
        </authorList>
    </citation>
    <scope>NUCLEOTIDE SEQUENCE [LARGE SCALE GENOMIC DNA]</scope>
    <source>
        <strain evidence="2">USNM 41457</strain>
    </source>
</reference>
<dbReference type="InParanoid" id="J9DJB2"/>
<keyword evidence="2" id="KW-1185">Reference proteome</keyword>
<comment type="caution">
    <text evidence="1">The sequence shown here is derived from an EMBL/GenBank/DDBJ whole genome shotgun (WGS) entry which is preliminary data.</text>
</comment>
<evidence type="ECO:0000313" key="2">
    <source>
        <dbReference type="Proteomes" id="UP000003163"/>
    </source>
</evidence>
<dbReference type="HOGENOM" id="CLU_1441037_0_0_1"/>
<sequence length="188" mass="22259">MKDSSEIDIKFGKFSLKGRSVLKDRTNLNDLNLQVDYSEKLNKILGKNKKIESSRVIGKKSYGKAKYFEMDRESNSRQKNSFLKLDKYDYGNVNNKIGTPEYRNEQSEIYTEHSYDDSILENQENTRKTRKKSKFYLEKQLYDSNSSENIENIEINRFNGLRLYLKNIESPSLHVKNKKKFTIKKKEI</sequence>
<proteinExistence type="predicted"/>
<reference evidence="1 2" key="1">
    <citation type="submission" date="2011-08" db="EMBL/GenBank/DDBJ databases">
        <authorList>
            <person name="Liu Z.J."/>
            <person name="Shi F.L."/>
            <person name="Lu J.Q."/>
            <person name="Li M."/>
            <person name="Wang Z.L."/>
        </authorList>
    </citation>
    <scope>NUCLEOTIDE SEQUENCE [LARGE SCALE GENOMIC DNA]</scope>
    <source>
        <strain evidence="1 2">USNM 41457</strain>
    </source>
</reference>
<dbReference type="VEuPathDB" id="MicrosporidiaDB:EDEG_02907"/>
<gene>
    <name evidence="1" type="ORF">EDEG_02907</name>
</gene>
<name>J9DJB2_EDHAE</name>
<dbReference type="EMBL" id="AFBI03000059">
    <property type="protein sequence ID" value="EJW02695.1"/>
    <property type="molecule type" value="Genomic_DNA"/>
</dbReference>
<protein>
    <submittedName>
        <fullName evidence="1">Uncharacterized protein</fullName>
    </submittedName>
</protein>
<dbReference type="Proteomes" id="UP000003163">
    <property type="component" value="Unassembled WGS sequence"/>
</dbReference>
<evidence type="ECO:0000313" key="1">
    <source>
        <dbReference type="EMBL" id="EJW02695.1"/>
    </source>
</evidence>
<dbReference type="AlphaFoldDB" id="J9DJB2"/>
<organism evidence="1 2">
    <name type="scientific">Edhazardia aedis (strain USNM 41457)</name>
    <name type="common">Microsporidian parasite</name>
    <dbReference type="NCBI Taxonomy" id="1003232"/>
    <lineage>
        <taxon>Eukaryota</taxon>
        <taxon>Fungi</taxon>
        <taxon>Fungi incertae sedis</taxon>
        <taxon>Microsporidia</taxon>
        <taxon>Edhazardia</taxon>
    </lineage>
</organism>